<gene>
    <name evidence="1" type="ORF">AGERDE_LOCUS8022</name>
</gene>
<dbReference type="AlphaFoldDB" id="A0A9N9BT91"/>
<protein>
    <submittedName>
        <fullName evidence="1">13217_t:CDS:1</fullName>
    </submittedName>
</protein>
<name>A0A9N9BT91_9GLOM</name>
<proteinExistence type="predicted"/>
<comment type="caution">
    <text evidence="1">The sequence shown here is derived from an EMBL/GenBank/DDBJ whole genome shotgun (WGS) entry which is preliminary data.</text>
</comment>
<dbReference type="Proteomes" id="UP000789831">
    <property type="component" value="Unassembled WGS sequence"/>
</dbReference>
<sequence length="238" mass="27168">MSVIGLRQYHIQDESESTPLESLLQLRQNLQELLAEYHLKDIYNADETGLFNRMDPNITLVTGSRSGRKKIKCLGRDIYFPGIEFSGKVNVLQAIQQVETAWKAGIILASYENSSTWISFSDQSDDADFGNPSKDILAVERETLNVIERMENNQTLQVIAHCYFDDIEDIPLEEELDETHILDLAQRSEVDDEDACDTDVDGEHKISFSETKIHLNKLIKFLAQQPVEFSKETENQVL</sequence>
<evidence type="ECO:0000313" key="2">
    <source>
        <dbReference type="Proteomes" id="UP000789831"/>
    </source>
</evidence>
<dbReference type="EMBL" id="CAJVPL010001592">
    <property type="protein sequence ID" value="CAG8578934.1"/>
    <property type="molecule type" value="Genomic_DNA"/>
</dbReference>
<organism evidence="1 2">
    <name type="scientific">Ambispora gerdemannii</name>
    <dbReference type="NCBI Taxonomy" id="144530"/>
    <lineage>
        <taxon>Eukaryota</taxon>
        <taxon>Fungi</taxon>
        <taxon>Fungi incertae sedis</taxon>
        <taxon>Mucoromycota</taxon>
        <taxon>Glomeromycotina</taxon>
        <taxon>Glomeromycetes</taxon>
        <taxon>Archaeosporales</taxon>
        <taxon>Ambisporaceae</taxon>
        <taxon>Ambispora</taxon>
    </lineage>
</organism>
<evidence type="ECO:0000313" key="1">
    <source>
        <dbReference type="EMBL" id="CAG8578934.1"/>
    </source>
</evidence>
<reference evidence="1" key="1">
    <citation type="submission" date="2021-06" db="EMBL/GenBank/DDBJ databases">
        <authorList>
            <person name="Kallberg Y."/>
            <person name="Tangrot J."/>
            <person name="Rosling A."/>
        </authorList>
    </citation>
    <scope>NUCLEOTIDE SEQUENCE</scope>
    <source>
        <strain evidence="1">MT106</strain>
    </source>
</reference>
<accession>A0A9N9BT91</accession>
<keyword evidence="2" id="KW-1185">Reference proteome</keyword>